<gene>
    <name evidence="2" type="ORF">JI742_13295</name>
</gene>
<feature type="transmembrane region" description="Helical" evidence="1">
    <location>
        <begin position="91"/>
        <end position="110"/>
    </location>
</feature>
<feature type="transmembrane region" description="Helical" evidence="1">
    <location>
        <begin position="57"/>
        <end position="79"/>
    </location>
</feature>
<dbReference type="Proteomes" id="UP000643207">
    <property type="component" value="Unassembled WGS sequence"/>
</dbReference>
<keyword evidence="1" id="KW-0812">Transmembrane</keyword>
<proteinExistence type="predicted"/>
<comment type="caution">
    <text evidence="2">The sequence shown here is derived from an EMBL/GenBank/DDBJ whole genome shotgun (WGS) entry which is preliminary data.</text>
</comment>
<organism evidence="2 3">
    <name type="scientific">Aquariibacter lacus</name>
    <dbReference type="NCBI Taxonomy" id="2801332"/>
    <lineage>
        <taxon>Bacteria</taxon>
        <taxon>Pseudomonadati</taxon>
        <taxon>Pseudomonadota</taxon>
        <taxon>Betaproteobacteria</taxon>
        <taxon>Burkholderiales</taxon>
        <taxon>Sphaerotilaceae</taxon>
        <taxon>Aquariibacter</taxon>
    </lineage>
</organism>
<dbReference type="RefSeq" id="WP_201827665.1">
    <property type="nucleotide sequence ID" value="NZ_JAERRA010000002.1"/>
</dbReference>
<evidence type="ECO:0000313" key="2">
    <source>
        <dbReference type="EMBL" id="MBL0720863.1"/>
    </source>
</evidence>
<feature type="transmembrane region" description="Helical" evidence="1">
    <location>
        <begin position="247"/>
        <end position="270"/>
    </location>
</feature>
<dbReference type="Pfam" id="PF05982">
    <property type="entry name" value="Sbt_1"/>
    <property type="match status" value="1"/>
</dbReference>
<accession>A0A9X0XGW3</accession>
<dbReference type="PANTHER" id="PTHR40400:SF1">
    <property type="entry name" value="SLR1512 PROTEIN"/>
    <property type="match status" value="1"/>
</dbReference>
<protein>
    <submittedName>
        <fullName evidence="2">Sodium-dependent bicarbonate transport family permease</fullName>
    </submittedName>
</protein>
<evidence type="ECO:0000256" key="1">
    <source>
        <dbReference type="SAM" id="Phobius"/>
    </source>
</evidence>
<dbReference type="AlphaFoldDB" id="A0A9X0XGW3"/>
<feature type="transmembrane region" description="Helical" evidence="1">
    <location>
        <begin position="221"/>
        <end position="241"/>
    </location>
</feature>
<dbReference type="PANTHER" id="PTHR40400">
    <property type="entry name" value="SLR1512 PROTEIN"/>
    <property type="match status" value="1"/>
</dbReference>
<keyword evidence="1" id="KW-0472">Membrane</keyword>
<evidence type="ECO:0000313" key="3">
    <source>
        <dbReference type="Proteomes" id="UP000643207"/>
    </source>
</evidence>
<keyword evidence="3" id="KW-1185">Reference proteome</keyword>
<reference evidence="2 3" key="1">
    <citation type="submission" date="2021-01" db="EMBL/GenBank/DDBJ databases">
        <title>Piscinibacter sp. Jin2 Genome sequencing and assembly.</title>
        <authorList>
            <person name="Kim I."/>
        </authorList>
    </citation>
    <scope>NUCLEOTIDE SEQUENCE [LARGE SCALE GENOMIC DNA]</scope>
    <source>
        <strain evidence="2 3">Jin2</strain>
    </source>
</reference>
<feature type="transmembrane region" description="Helical" evidence="1">
    <location>
        <begin position="122"/>
        <end position="143"/>
    </location>
</feature>
<name>A0A9X0XGW3_9BURK</name>
<feature type="transmembrane region" description="Helical" evidence="1">
    <location>
        <begin position="189"/>
        <end position="209"/>
    </location>
</feature>
<dbReference type="EMBL" id="JAERRA010000002">
    <property type="protein sequence ID" value="MBL0720863.1"/>
    <property type="molecule type" value="Genomic_DNA"/>
</dbReference>
<feature type="transmembrane region" description="Helical" evidence="1">
    <location>
        <begin position="164"/>
        <end position="183"/>
    </location>
</feature>
<dbReference type="InterPro" id="IPR010293">
    <property type="entry name" value="Sbt_1"/>
</dbReference>
<sequence>MTLDIIILFFGLGAFAGLVRADLTLPPGLYETLSLYLLLALGLKGGMELSRFPLGEVMLQAVPVVSVGLLLPLICYPILRRLGRLPAADAASIAAHYGSVSVATFAVGIAHLDSLGVAYEAYLPVFVVLLEMPAIGVGIWLARRAGVGSRSQASLAHEIFLNKGILLMGGGLAIGALAGPQGVEPIAPVFVDLFKGVLALFLVEMGFLAASRLKDLREVGVFLLAFGTLMPPLGAVLGAVAGKLAGLSPGGVMIIATLGASASYIAVPAAMRIAIPEARHHLSITLSLAITFPFNVLVGIPLYARLLTGGAAG</sequence>
<feature type="transmembrane region" description="Helical" evidence="1">
    <location>
        <begin position="282"/>
        <end position="304"/>
    </location>
</feature>
<keyword evidence="1" id="KW-1133">Transmembrane helix</keyword>